<comment type="caution">
    <text evidence="2">The sequence shown here is derived from an EMBL/GenBank/DDBJ whole genome shotgun (WGS) entry which is preliminary data.</text>
</comment>
<proteinExistence type="predicted"/>
<sequence>MTAVTLPDLSEFPGVTLAEADGVPVLLAPREGNTGGGIIFRVGSAHETLATAGITHLIEHLALRDQVLSEAHLNGQTHADVTLFHVGGSATDVVTYLNDVCSALRALPVDLIDTEKDILRSEAAGKHRGFGARLRISRHGARGFGLAGYGERGLDRITTDEVLDWASTWFTRENAVAWVTADALPEGLDLRLPAGERMPPPVLTDVLGTGPAYLTGLEDGVALDTVVPRGTAGRLTSRVLREVLHRDLRGTADIASTIDVDHDFLDAEHARLSVVVQGTEGQQGAAAGGLADALSGLRFHVTDEDLAAARAGAVEELTEAAAAPAADLLPGLAHRMVTGRPLDGPERMREQVVSVTADDVRAVAREAWGNALWFGPVDMDWAGIDPAASWSARRAEGRSFQRIDVPDLSLVLAADGVGTVTPQGAVTVRFEDCVLLETVPDGARALTGADGFRILIEPTLYGGLDPAAVAAHVDHRVPPDVVVHLPARDPDDIPVARPPAKEAVPRVKADAGPRSVLATVGFVLGLWVAGVVVLGGGQVFLQEAFDVNIRLGFLPLLALGWATYGLIKKRHPKEDR</sequence>
<dbReference type="SUPFAM" id="SSF63411">
    <property type="entry name" value="LuxS/MPP-like metallohydrolase"/>
    <property type="match status" value="2"/>
</dbReference>
<keyword evidence="1" id="KW-0472">Membrane</keyword>
<organism evidence="2 3">
    <name type="scientific">Promicromonospora alba</name>
    <dbReference type="NCBI Taxonomy" id="1616110"/>
    <lineage>
        <taxon>Bacteria</taxon>
        <taxon>Bacillati</taxon>
        <taxon>Actinomycetota</taxon>
        <taxon>Actinomycetes</taxon>
        <taxon>Micrococcales</taxon>
        <taxon>Promicromonosporaceae</taxon>
        <taxon>Promicromonospora</taxon>
    </lineage>
</organism>
<gene>
    <name evidence="2" type="ORF">ACFO6V_05850</name>
</gene>
<dbReference type="Proteomes" id="UP001596011">
    <property type="component" value="Unassembled WGS sequence"/>
</dbReference>
<dbReference type="RefSeq" id="WP_377133179.1">
    <property type="nucleotide sequence ID" value="NZ_JBHSFI010000003.1"/>
</dbReference>
<evidence type="ECO:0000256" key="1">
    <source>
        <dbReference type="SAM" id="Phobius"/>
    </source>
</evidence>
<dbReference type="Gene3D" id="3.30.830.10">
    <property type="entry name" value="Metalloenzyme, LuxS/M16 peptidase-like"/>
    <property type="match status" value="2"/>
</dbReference>
<reference evidence="3" key="1">
    <citation type="journal article" date="2019" name="Int. J. Syst. Evol. Microbiol.">
        <title>The Global Catalogue of Microorganisms (GCM) 10K type strain sequencing project: providing services to taxonomists for standard genome sequencing and annotation.</title>
        <authorList>
            <consortium name="The Broad Institute Genomics Platform"/>
            <consortium name="The Broad Institute Genome Sequencing Center for Infectious Disease"/>
            <person name="Wu L."/>
            <person name="Ma J."/>
        </authorList>
    </citation>
    <scope>NUCLEOTIDE SEQUENCE [LARGE SCALE GENOMIC DNA]</scope>
    <source>
        <strain evidence="3">CCUG 42722</strain>
    </source>
</reference>
<accession>A0ABV9HDV7</accession>
<feature type="transmembrane region" description="Helical" evidence="1">
    <location>
        <begin position="547"/>
        <end position="567"/>
    </location>
</feature>
<feature type="transmembrane region" description="Helical" evidence="1">
    <location>
        <begin position="516"/>
        <end position="541"/>
    </location>
</feature>
<evidence type="ECO:0000313" key="2">
    <source>
        <dbReference type="EMBL" id="MFC4627750.1"/>
    </source>
</evidence>
<keyword evidence="3" id="KW-1185">Reference proteome</keyword>
<evidence type="ECO:0000313" key="3">
    <source>
        <dbReference type="Proteomes" id="UP001596011"/>
    </source>
</evidence>
<dbReference type="EMBL" id="JBHSFI010000003">
    <property type="protein sequence ID" value="MFC4627750.1"/>
    <property type="molecule type" value="Genomic_DNA"/>
</dbReference>
<keyword evidence="1" id="KW-0812">Transmembrane</keyword>
<dbReference type="InterPro" id="IPR011249">
    <property type="entry name" value="Metalloenz_LuxS/M16"/>
</dbReference>
<evidence type="ECO:0008006" key="4">
    <source>
        <dbReference type="Google" id="ProtNLM"/>
    </source>
</evidence>
<protein>
    <recommendedName>
        <fullName evidence="4">Zn-dependent peptidase</fullName>
    </recommendedName>
</protein>
<keyword evidence="1" id="KW-1133">Transmembrane helix</keyword>
<name>A0ABV9HDV7_9MICO</name>